<evidence type="ECO:0000259" key="6">
    <source>
        <dbReference type="PROSITE" id="PS50197"/>
    </source>
</evidence>
<dbReference type="GO" id="GO:0035014">
    <property type="term" value="F:phosphatidylinositol 3-kinase regulator activity"/>
    <property type="evidence" value="ECO:0007669"/>
    <property type="project" value="TreeGrafter"/>
</dbReference>
<feature type="compositionally biased region" description="Acidic residues" evidence="5">
    <location>
        <begin position="1134"/>
        <end position="1151"/>
    </location>
</feature>
<dbReference type="PROSITE" id="PS50197">
    <property type="entry name" value="BEACH"/>
    <property type="match status" value="1"/>
</dbReference>
<dbReference type="PANTHER" id="PTHR44662:SF1">
    <property type="entry name" value="WD REPEAT-CONTAINING PROTEIN 81"/>
    <property type="match status" value="1"/>
</dbReference>
<dbReference type="InterPro" id="IPR036372">
    <property type="entry name" value="BEACH_dom_sf"/>
</dbReference>
<dbReference type="InterPro" id="IPR015943">
    <property type="entry name" value="WD40/YVTN_repeat-like_dom_sf"/>
</dbReference>
<dbReference type="SUPFAM" id="SSF50978">
    <property type="entry name" value="WD40 repeat-like"/>
    <property type="match status" value="1"/>
</dbReference>
<gene>
    <name evidence="8" type="primary">WDR81</name>
</gene>
<organism evidence="7 8">
    <name type="scientific">Eublepharis macularius</name>
    <name type="common">Leopard gecko</name>
    <name type="synonym">Cyrtodactylus macularius</name>
    <dbReference type="NCBI Taxonomy" id="481883"/>
    <lineage>
        <taxon>Eukaryota</taxon>
        <taxon>Metazoa</taxon>
        <taxon>Chordata</taxon>
        <taxon>Craniata</taxon>
        <taxon>Vertebrata</taxon>
        <taxon>Euteleostomi</taxon>
        <taxon>Lepidosauria</taxon>
        <taxon>Squamata</taxon>
        <taxon>Bifurcata</taxon>
        <taxon>Gekkota</taxon>
        <taxon>Eublepharidae</taxon>
        <taxon>Eublepharinae</taxon>
        <taxon>Eublepharis</taxon>
    </lineage>
</organism>
<dbReference type="SMART" id="SM00320">
    <property type="entry name" value="WD40"/>
    <property type="match status" value="7"/>
</dbReference>
<dbReference type="InterPro" id="IPR011009">
    <property type="entry name" value="Kinase-like_dom_sf"/>
</dbReference>
<feature type="compositionally biased region" description="Basic and acidic residues" evidence="5">
    <location>
        <begin position="1066"/>
        <end position="1082"/>
    </location>
</feature>
<dbReference type="SMART" id="SM01026">
    <property type="entry name" value="Beach"/>
    <property type="match status" value="1"/>
</dbReference>
<proteinExistence type="predicted"/>
<dbReference type="InterPro" id="IPR036322">
    <property type="entry name" value="WD40_repeat_dom_sf"/>
</dbReference>
<feature type="region of interest" description="Disordered" evidence="5">
    <location>
        <begin position="283"/>
        <end position="308"/>
    </location>
</feature>
<keyword evidence="7" id="KW-1185">Reference proteome</keyword>
<dbReference type="GO" id="GO:0005739">
    <property type="term" value="C:mitochondrion"/>
    <property type="evidence" value="ECO:0007669"/>
    <property type="project" value="TreeGrafter"/>
</dbReference>
<dbReference type="Pfam" id="PF02138">
    <property type="entry name" value="Beach"/>
    <property type="match status" value="1"/>
</dbReference>
<dbReference type="CTD" id="124997"/>
<dbReference type="Proteomes" id="UP001190640">
    <property type="component" value="Chromosome 17"/>
</dbReference>
<dbReference type="Pfam" id="PF00400">
    <property type="entry name" value="WD40"/>
    <property type="match status" value="1"/>
</dbReference>
<feature type="domain" description="BEACH" evidence="6">
    <location>
        <begin position="312"/>
        <end position="592"/>
    </location>
</feature>
<dbReference type="PROSITE" id="PS50082">
    <property type="entry name" value="WD_REPEATS_2"/>
    <property type="match status" value="1"/>
</dbReference>
<dbReference type="Gene3D" id="1.10.1540.10">
    <property type="entry name" value="BEACH domain"/>
    <property type="match status" value="1"/>
</dbReference>
<evidence type="ECO:0000256" key="4">
    <source>
        <dbReference type="PROSITE-ProRule" id="PRU00221"/>
    </source>
</evidence>
<dbReference type="InterPro" id="IPR001680">
    <property type="entry name" value="WD40_rpt"/>
</dbReference>
<dbReference type="Gene3D" id="2.130.10.10">
    <property type="entry name" value="YVTN repeat-like/Quinoprotein amine dehydrogenase"/>
    <property type="match status" value="2"/>
</dbReference>
<dbReference type="SUPFAM" id="SSF56112">
    <property type="entry name" value="Protein kinase-like (PK-like)"/>
    <property type="match status" value="1"/>
</dbReference>
<evidence type="ECO:0000256" key="3">
    <source>
        <dbReference type="ARBA" id="ARBA00022737"/>
    </source>
</evidence>
<dbReference type="GeneID" id="129345003"/>
<protein>
    <submittedName>
        <fullName evidence="8">WD repeat-containing protein 81</fullName>
    </submittedName>
</protein>
<dbReference type="InterPro" id="IPR052651">
    <property type="entry name" value="WDR81"/>
</dbReference>
<evidence type="ECO:0000256" key="2">
    <source>
        <dbReference type="ARBA" id="ARBA00022574"/>
    </source>
</evidence>
<evidence type="ECO:0000313" key="8">
    <source>
        <dbReference type="RefSeq" id="XP_054857925.1"/>
    </source>
</evidence>
<sequence>MESRLLKHVEKDLNIDRSQLAAAPEGTHVVALVPTKWLVSVKERGTLPSVCPRPDGLSEAEVRTCFQRSVQKLPSGWTRVEIHGLRKDRLCYPLATTHGTQSDPKGRPETLHRFMRNVASQNYRNLWAQAHRLYVQPYHRAHDPPIAPVLEVLRNALQKLYSCPIVQVGKGTSCTSPAKEWISPSRGQRPCPSLLPAEALLESSEMLYVLFPYVQYSLHDIVTFSPAKLSNSHAKLLFILFQILQAMQACHGAGLACGAFTLQEVAVDEKLCAQLRVHLQDYEQEEEEEEEAARGSAGGDSVAGSSAEKAAVGTAPQEGLGSLVLDWVNGRLSNFDYLMHLNRLAGRRVGDPNYHPVLPWVVDFTTKNGKFRDLRKSKFRLNKGDKQLDFTYEMTKQAFVAGGGLGGEQPHVPHHISDVLSDITYYVYTARRTPKAVLCSHVRSQWEPNEYPANMERMQGWTPDECIPEFYSDSTIFKSIHPDMLDLEVPAWCGSCEEFVVAHRALLEGWEVSQDLHHWIDLTFGYKLMGKDAVREKNVCLHLVDNHTHLTSYGVVQLFNQPHPRRLAGPLLLPAEAPLAVKPLIPPVQETRVLEDLKLADNAGGLFLEVEQGAEALEAIPVVGRGVEPPALSAPPAQPSGTPADSKHPGRRAKPPVQVEGAEVKIALPEGCNPLQALEELERLDAFVLKGLHGKLAELEQPLPELPLGLSALFQRDMQALGVLVAEIIFASKLRAMKPGETLQERFQMARRLCQYHPKEIPAPLQHLLETLLRLSIPDIQLSGELVSSGKSRLFAYEPVWQGLPPPCPSQLLSPFGAVLPFPPYFPSLHKFIFTYLSRKAEDAGQGRELVFQLWQQLESVLRDNTPEGLEILLPFVLALMSEEKTAVHAAWYLFEPIAKALGPKNSHKYLLKLLIAAYESPGSLHGRFYLYADCFVAQLMIRLGLQLFLSHLLPHILQVLVGAEGSAPEDDRALLLGTAEDDESGEGSPGPGSFGEEIKADAERGSGVLELLDYMSGVSLHDQGYLPESEEFQNGLYVAENLQEPESLSLGHLSDKSSASEVSLGEDRPAADGESLKDKASLESLDSSQDLKHSEEEEEQGQRDREEDQDDAPLATDELVVPVPGNVPLEASLAEEEEEEEEEEDGSEQDMPDHDGDKEQTILLDTASKTVKWLSAKLGPTTTCRYIARNLLRLLTSCYMGPHRQQFVSGTEEIRPLSAGSIYQKRPVLGDVVSKPVLACLVHIAHLYGEPVLTYLYLPYLSYLVTPSTGAGAGRLNSRKEAGLLAAVTLTQKIVVYLSDTTLMDILPKISQEVLLPVLGFLTSPTISFPSGAQARLILCIKAISLVALVALRIGSEMVQQHLSSTLQMFFEAFSLPLSEQDVPMEPAVVQPRQLPHDPSALEELQKVFNPEMAYSTFVTFSCLLGDVIHTIVPNHVLVGHLASLYLASIPCSEEPVPGMASLERSTLGTDPFSGLCEDTHSGTFGSVLVGNRIQIPVEAQQDVSGSPNSYCFASGGREEHALKQELPRSAHLLCGNWLAYWQYEIGVSQHDARFHFHQIKLQSFVGHLGAIKCMAPLSGEDFFLSGSKDKTVCLWPLYNRGDGTHEISPRLTYAQHKKSVFYVGMLDAPQHVVSCDGTIHIWDPFTGKLIHTFEAPDSKVPITAVSAMPPPYSSVSMASADSVLRFIDHRKPGLQHEFRLATGANAGLIRSLAVSPSGRSIVAGFSSGFMVLLDTRTGLILRGWPAHEGDILQIKATEGNTLISSSSDHSLTIWKELEQKPLQTYKSVSEPIHAFDLYGNEVVAGTVANKIGVYSLQESLPASITKLSSENFRGTLTSLAVLPTKCHLLLGSDNGTVRLLA</sequence>
<evidence type="ECO:0000256" key="1">
    <source>
        <dbReference type="ARBA" id="ARBA00004419"/>
    </source>
</evidence>
<feature type="region of interest" description="Disordered" evidence="5">
    <location>
        <begin position="1052"/>
        <end position="1158"/>
    </location>
</feature>
<dbReference type="InterPro" id="IPR000409">
    <property type="entry name" value="BEACH_dom"/>
</dbReference>
<dbReference type="GO" id="GO:0035973">
    <property type="term" value="P:aggrephagy"/>
    <property type="evidence" value="ECO:0007669"/>
    <property type="project" value="TreeGrafter"/>
</dbReference>
<keyword evidence="3" id="KW-0677">Repeat</keyword>
<comment type="subcellular location">
    <subcellularLocation>
        <location evidence="1">Cytoplasmic vesicle</location>
        <location evidence="1">Autophagosome</location>
    </subcellularLocation>
</comment>
<dbReference type="KEGG" id="emc:129345003"/>
<dbReference type="PANTHER" id="PTHR44662">
    <property type="entry name" value="WD REPEAT-CONTAINING PROTEIN 81"/>
    <property type="match status" value="1"/>
</dbReference>
<reference evidence="8" key="1">
    <citation type="submission" date="2025-08" db="UniProtKB">
        <authorList>
            <consortium name="RefSeq"/>
        </authorList>
    </citation>
    <scope>IDENTIFICATION</scope>
    <source>
        <tissue evidence="8">Blood</tissue>
    </source>
</reference>
<evidence type="ECO:0000256" key="5">
    <source>
        <dbReference type="SAM" id="MobiDB-lite"/>
    </source>
</evidence>
<name>A0AA97KKY0_EUBMA</name>
<dbReference type="RefSeq" id="XP_054857925.1">
    <property type="nucleotide sequence ID" value="XM_055001950.1"/>
</dbReference>
<evidence type="ECO:0000313" key="7">
    <source>
        <dbReference type="Proteomes" id="UP001190640"/>
    </source>
</evidence>
<accession>A0AA97KKY0</accession>
<dbReference type="FunFam" id="1.10.1540.10:FF:000003">
    <property type="entry name" value="WD repeat-containing protein 81 isoform X1"/>
    <property type="match status" value="1"/>
</dbReference>
<dbReference type="CDD" id="cd06071">
    <property type="entry name" value="Beach"/>
    <property type="match status" value="1"/>
</dbReference>
<feature type="region of interest" description="Disordered" evidence="5">
    <location>
        <begin position="980"/>
        <end position="999"/>
    </location>
</feature>
<dbReference type="SUPFAM" id="SSF81837">
    <property type="entry name" value="BEACH domain"/>
    <property type="match status" value="1"/>
</dbReference>
<feature type="region of interest" description="Disordered" evidence="5">
    <location>
        <begin position="628"/>
        <end position="656"/>
    </location>
</feature>
<dbReference type="GO" id="GO:0005776">
    <property type="term" value="C:autophagosome"/>
    <property type="evidence" value="ECO:0007669"/>
    <property type="project" value="UniProtKB-SubCell"/>
</dbReference>
<keyword evidence="2 4" id="KW-0853">WD repeat</keyword>
<feature type="repeat" description="WD" evidence="4">
    <location>
        <begin position="1566"/>
        <end position="1597"/>
    </location>
</feature>
<feature type="compositionally biased region" description="Basic and acidic residues" evidence="5">
    <location>
        <begin position="1090"/>
        <end position="1107"/>
    </location>
</feature>